<evidence type="ECO:0000256" key="1">
    <source>
        <dbReference type="ARBA" id="ARBA00022448"/>
    </source>
</evidence>
<reference evidence="5 6" key="1">
    <citation type="submission" date="2016-10" db="EMBL/GenBank/DDBJ databases">
        <authorList>
            <person name="de Groot N.N."/>
        </authorList>
    </citation>
    <scope>NUCLEOTIDE SEQUENCE [LARGE SCALE GENOMIC DNA]</scope>
    <source>
        <strain evidence="5 6">DSM 28129</strain>
    </source>
</reference>
<sequence length="235" mass="25973">MILSSMRNVMFGYGETPVLQNVSLDIHSEEFVGITGPNGAAKSTLLKLMLGLIKPWSGSVSINQEALKGRKLTIGYVPQQVSAFNSGFPSKVSELVKSGCYPGLGLFRRFTKEHEALVEQSLRQVGMWDYRDRKIGELSGGQKQRVCIARALAGKPNVLVLDEPTAGMDAGSRQGFYQLMRHYVSEHGITVIMVTHGLEESGEFLDRVISLEQRESEEWQCLTTSSCSVRFGPEL</sequence>
<dbReference type="InterPro" id="IPR050153">
    <property type="entry name" value="Metal_Ion_Import_ABC"/>
</dbReference>
<dbReference type="SUPFAM" id="SSF52540">
    <property type="entry name" value="P-loop containing nucleoside triphosphate hydrolases"/>
    <property type="match status" value="1"/>
</dbReference>
<dbReference type="PROSITE" id="PS50893">
    <property type="entry name" value="ABC_TRANSPORTER_2"/>
    <property type="match status" value="1"/>
</dbReference>
<protein>
    <submittedName>
        <fullName evidence="5">Zinc transport system ATP-binding protein</fullName>
    </submittedName>
</protein>
<dbReference type="InterPro" id="IPR003593">
    <property type="entry name" value="AAA+_ATPase"/>
</dbReference>
<keyword evidence="2" id="KW-0547">Nucleotide-binding</keyword>
<dbReference type="GO" id="GO:0016887">
    <property type="term" value="F:ATP hydrolysis activity"/>
    <property type="evidence" value="ECO:0007669"/>
    <property type="project" value="InterPro"/>
</dbReference>
<dbReference type="OrthoDB" id="9806726at2"/>
<dbReference type="PANTHER" id="PTHR42734:SF4">
    <property type="entry name" value="HIGH-AFFINITY ZINC UPTAKE SYSTEM ATP-BINDING PROTEIN ZNUC"/>
    <property type="match status" value="1"/>
</dbReference>
<dbReference type="AlphaFoldDB" id="A0A1G7Q0Y7"/>
<dbReference type="GO" id="GO:0005524">
    <property type="term" value="F:ATP binding"/>
    <property type="evidence" value="ECO:0007669"/>
    <property type="project" value="UniProtKB-KW"/>
</dbReference>
<gene>
    <name evidence="5" type="ORF">SAMN04488542_12077</name>
</gene>
<dbReference type="Gene3D" id="3.40.50.300">
    <property type="entry name" value="P-loop containing nucleotide triphosphate hydrolases"/>
    <property type="match status" value="1"/>
</dbReference>
<keyword evidence="6" id="KW-1185">Reference proteome</keyword>
<proteinExistence type="predicted"/>
<keyword evidence="1" id="KW-0813">Transport</keyword>
<dbReference type="RefSeq" id="WP_091232965.1">
    <property type="nucleotide sequence ID" value="NZ_FNBG01000020.1"/>
</dbReference>
<name>A0A1G7Q0Y7_9BACL</name>
<dbReference type="InterPro" id="IPR017871">
    <property type="entry name" value="ABC_transporter-like_CS"/>
</dbReference>
<dbReference type="STRING" id="670482.SAMN04488542_12077"/>
<dbReference type="EMBL" id="FNBG01000020">
    <property type="protein sequence ID" value="SDF92141.1"/>
    <property type="molecule type" value="Genomic_DNA"/>
</dbReference>
<feature type="domain" description="ABC transporter" evidence="4">
    <location>
        <begin position="4"/>
        <end position="235"/>
    </location>
</feature>
<dbReference type="InterPro" id="IPR027417">
    <property type="entry name" value="P-loop_NTPase"/>
</dbReference>
<dbReference type="PROSITE" id="PS00211">
    <property type="entry name" value="ABC_TRANSPORTER_1"/>
    <property type="match status" value="1"/>
</dbReference>
<organism evidence="5 6">
    <name type="scientific">Fontibacillus panacisegetis</name>
    <dbReference type="NCBI Taxonomy" id="670482"/>
    <lineage>
        <taxon>Bacteria</taxon>
        <taxon>Bacillati</taxon>
        <taxon>Bacillota</taxon>
        <taxon>Bacilli</taxon>
        <taxon>Bacillales</taxon>
        <taxon>Paenibacillaceae</taxon>
        <taxon>Fontibacillus</taxon>
    </lineage>
</organism>
<evidence type="ECO:0000313" key="6">
    <source>
        <dbReference type="Proteomes" id="UP000198972"/>
    </source>
</evidence>
<keyword evidence="3 5" id="KW-0067">ATP-binding</keyword>
<evidence type="ECO:0000259" key="4">
    <source>
        <dbReference type="PROSITE" id="PS50893"/>
    </source>
</evidence>
<accession>A0A1G7Q0Y7</accession>
<evidence type="ECO:0000256" key="3">
    <source>
        <dbReference type="ARBA" id="ARBA00022840"/>
    </source>
</evidence>
<dbReference type="SMART" id="SM00382">
    <property type="entry name" value="AAA"/>
    <property type="match status" value="1"/>
</dbReference>
<dbReference type="CDD" id="cd03235">
    <property type="entry name" value="ABC_Metallic_Cations"/>
    <property type="match status" value="1"/>
</dbReference>
<dbReference type="PANTHER" id="PTHR42734">
    <property type="entry name" value="METAL TRANSPORT SYSTEM ATP-BINDING PROTEIN TM_0124-RELATED"/>
    <property type="match status" value="1"/>
</dbReference>
<dbReference type="InterPro" id="IPR003439">
    <property type="entry name" value="ABC_transporter-like_ATP-bd"/>
</dbReference>
<dbReference type="Proteomes" id="UP000198972">
    <property type="component" value="Unassembled WGS sequence"/>
</dbReference>
<evidence type="ECO:0000256" key="2">
    <source>
        <dbReference type="ARBA" id="ARBA00022741"/>
    </source>
</evidence>
<evidence type="ECO:0000313" key="5">
    <source>
        <dbReference type="EMBL" id="SDF92141.1"/>
    </source>
</evidence>
<dbReference type="Pfam" id="PF00005">
    <property type="entry name" value="ABC_tran"/>
    <property type="match status" value="1"/>
</dbReference>